<dbReference type="OMA" id="IRFLQCK"/>
<dbReference type="EnsemblMetazoa" id="CJA17617.1">
    <property type="protein sequence ID" value="CJA17617.1"/>
    <property type="gene ID" value="WBGene00136820"/>
</dbReference>
<protein>
    <submittedName>
        <fullName evidence="3">DUF19 domain-containing protein</fullName>
    </submittedName>
</protein>
<evidence type="ECO:0000256" key="1">
    <source>
        <dbReference type="SAM" id="SignalP"/>
    </source>
</evidence>
<name>A0A8R1I0X4_CAEJA</name>
<keyword evidence="1" id="KW-0732">Signal</keyword>
<evidence type="ECO:0000313" key="3">
    <source>
        <dbReference type="EnsemblMetazoa" id="CJA17617.1"/>
    </source>
</evidence>
<keyword evidence="4" id="KW-1185">Reference proteome</keyword>
<feature type="signal peptide" evidence="1">
    <location>
        <begin position="1"/>
        <end position="18"/>
    </location>
</feature>
<dbReference type="Proteomes" id="UP000005237">
    <property type="component" value="Unassembled WGS sequence"/>
</dbReference>
<accession>A0A8R1I0X4</accession>
<dbReference type="Pfam" id="PF01579">
    <property type="entry name" value="DUF19"/>
    <property type="match status" value="1"/>
</dbReference>
<reference evidence="3" key="2">
    <citation type="submission" date="2022-06" db="UniProtKB">
        <authorList>
            <consortium name="EnsemblMetazoa"/>
        </authorList>
    </citation>
    <scope>IDENTIFICATION</scope>
    <source>
        <strain evidence="3">DF5081</strain>
    </source>
</reference>
<dbReference type="PANTHER" id="PTHR31897">
    <property type="entry name" value="PROTEIN CBG17011-RELATED"/>
    <property type="match status" value="1"/>
</dbReference>
<feature type="chain" id="PRO_5035766303" evidence="1">
    <location>
        <begin position="19"/>
        <end position="176"/>
    </location>
</feature>
<dbReference type="PANTHER" id="PTHR31897:SF7">
    <property type="entry name" value="DUF19 DOMAIN-CONTAINING PROTEIN"/>
    <property type="match status" value="1"/>
</dbReference>
<reference evidence="4" key="1">
    <citation type="submission" date="2010-08" db="EMBL/GenBank/DDBJ databases">
        <authorList>
            <consortium name="Caenorhabditis japonica Sequencing Consortium"/>
            <person name="Wilson R.K."/>
        </authorList>
    </citation>
    <scope>NUCLEOTIDE SEQUENCE [LARGE SCALE GENOMIC DNA]</scope>
    <source>
        <strain evidence="4">DF5081</strain>
    </source>
</reference>
<evidence type="ECO:0000259" key="2">
    <source>
        <dbReference type="Pfam" id="PF01579"/>
    </source>
</evidence>
<evidence type="ECO:0000313" key="4">
    <source>
        <dbReference type="Proteomes" id="UP000005237"/>
    </source>
</evidence>
<sequence>MLSQSIILFSVAITHIYSSPCTTNDQIRFLQCKGGIVKIQELLKQYAPKDNKLPPQSVFKEISKLCNNSLVCIEKIQCVEAKRGVSMMTSACQGIEMSAGPFGDCLAKLQSNPPSTGKYSCADMFHRDALDTKSARCKLFTEHRECVAKLSKDECSQSAADAFRKGVDSMKALLKC</sequence>
<organism evidence="3 4">
    <name type="scientific">Caenorhabditis japonica</name>
    <dbReference type="NCBI Taxonomy" id="281687"/>
    <lineage>
        <taxon>Eukaryota</taxon>
        <taxon>Metazoa</taxon>
        <taxon>Ecdysozoa</taxon>
        <taxon>Nematoda</taxon>
        <taxon>Chromadorea</taxon>
        <taxon>Rhabditida</taxon>
        <taxon>Rhabditina</taxon>
        <taxon>Rhabditomorpha</taxon>
        <taxon>Rhabditoidea</taxon>
        <taxon>Rhabditidae</taxon>
        <taxon>Peloderinae</taxon>
        <taxon>Caenorhabditis</taxon>
    </lineage>
</organism>
<dbReference type="InterPro" id="IPR002542">
    <property type="entry name" value="T20D4.11-like_dom"/>
</dbReference>
<feature type="domain" description="T20D4.11-like" evidence="2">
    <location>
        <begin position="21"/>
        <end position="176"/>
    </location>
</feature>
<proteinExistence type="predicted"/>
<dbReference type="AlphaFoldDB" id="A0A8R1I0X4"/>